<dbReference type="PANTHER" id="PTHR11774:SF11">
    <property type="entry name" value="GERANYLGERANYL TRANSFERASE TYPE-2 SUBUNIT BETA"/>
    <property type="match status" value="1"/>
</dbReference>
<evidence type="ECO:0000256" key="1">
    <source>
        <dbReference type="ARBA" id="ARBA00010497"/>
    </source>
</evidence>
<evidence type="ECO:0000256" key="3">
    <source>
        <dbReference type="ARBA" id="ARBA00022679"/>
    </source>
</evidence>
<keyword evidence="5" id="KW-0677">Repeat</keyword>
<dbReference type="CDD" id="cd02894">
    <property type="entry name" value="GGTase-II"/>
    <property type="match status" value="1"/>
</dbReference>
<dbReference type="Gene3D" id="1.50.10.20">
    <property type="match status" value="1"/>
</dbReference>
<feature type="domain" description="Prenyltransferase alpha-alpha toroid" evidence="9">
    <location>
        <begin position="94"/>
        <end position="405"/>
    </location>
</feature>
<dbReference type="InterPro" id="IPR001330">
    <property type="entry name" value="Prenyltrans"/>
</dbReference>
<organism evidence="10 11">
    <name type="scientific">Periplaneta americana</name>
    <name type="common">American cockroach</name>
    <name type="synonym">Blatta americana</name>
    <dbReference type="NCBI Taxonomy" id="6978"/>
    <lineage>
        <taxon>Eukaryota</taxon>
        <taxon>Metazoa</taxon>
        <taxon>Ecdysozoa</taxon>
        <taxon>Arthropoda</taxon>
        <taxon>Hexapoda</taxon>
        <taxon>Insecta</taxon>
        <taxon>Pterygota</taxon>
        <taxon>Neoptera</taxon>
        <taxon>Polyneoptera</taxon>
        <taxon>Dictyoptera</taxon>
        <taxon>Blattodea</taxon>
        <taxon>Blattoidea</taxon>
        <taxon>Blattidae</taxon>
        <taxon>Blattinae</taxon>
        <taxon>Periplaneta</taxon>
    </lineage>
</organism>
<dbReference type="SUPFAM" id="SSF48239">
    <property type="entry name" value="Terpenoid cyclases/Protein prenyltransferases"/>
    <property type="match status" value="1"/>
</dbReference>
<dbReference type="Pfam" id="PF00432">
    <property type="entry name" value="Prenyltrans"/>
    <property type="match status" value="1"/>
</dbReference>
<keyword evidence="11" id="KW-1185">Reference proteome</keyword>
<evidence type="ECO:0000256" key="7">
    <source>
        <dbReference type="ARBA" id="ARBA00047658"/>
    </source>
</evidence>
<comment type="similarity">
    <text evidence="1 8">Belongs to the protein prenyltransferase subunit beta family.</text>
</comment>
<evidence type="ECO:0000256" key="5">
    <source>
        <dbReference type="ARBA" id="ARBA00022737"/>
    </source>
</evidence>
<keyword evidence="3 8" id="KW-0808">Transferase</keyword>
<comment type="catalytic activity">
    <reaction evidence="7 8">
        <text>geranylgeranyl diphosphate + L-cysteinyl-[protein] = S-geranylgeranyl-L-cysteinyl-[protein] + diphosphate</text>
        <dbReference type="Rhea" id="RHEA:21240"/>
        <dbReference type="Rhea" id="RHEA-COMP:10131"/>
        <dbReference type="Rhea" id="RHEA-COMP:11537"/>
        <dbReference type="ChEBI" id="CHEBI:29950"/>
        <dbReference type="ChEBI" id="CHEBI:33019"/>
        <dbReference type="ChEBI" id="CHEBI:57533"/>
        <dbReference type="ChEBI" id="CHEBI:86021"/>
        <dbReference type="EC" id="2.5.1.60"/>
    </reaction>
</comment>
<dbReference type="EMBL" id="JAJSOF020000029">
    <property type="protein sequence ID" value="KAJ4432803.1"/>
    <property type="molecule type" value="Genomic_DNA"/>
</dbReference>
<evidence type="ECO:0000256" key="4">
    <source>
        <dbReference type="ARBA" id="ARBA00022723"/>
    </source>
</evidence>
<evidence type="ECO:0000313" key="10">
    <source>
        <dbReference type="EMBL" id="KAJ4432803.1"/>
    </source>
</evidence>
<keyword evidence="6 8" id="KW-0862">Zinc</keyword>
<sequence length="422" mass="47143">MLAGLATLMKDVVLTASHPKELMLQKHADYIASYGINKDEYESGAVRLGEQEGYGNGVPREIRQSPKCRYRRASDSLAVWAVPLSCCIHCRWRVKFLARQKLRKNREYCMTEYLRMSGIYWGLTAIELLGSLERMNKQEILDFIKMCQDECGGISASIGHDPHLLYTLSAVQILSMYDALEVVNVDRIVQYVKSLQQPDGSFCGDKWGEVDTRFSFCAVACLSLLVNNNYSSFIIILVVIVIMEYGGKLDAIDVEKAVEFVISCMNFDGGFGSRPGSESHAGLIYCCLGMLSITGHLHYVDADLLGWWLCERQLPSGGLNGRPEKLPDVCYSWWVLASLCILGRLHWIHREALVTFVLACQDSETGGFSDRPGDLPDPFHTLFGLAALSLLGDPAVKPVNPTYCMPQHVIDRLGLRPQKLSI</sequence>
<name>A0ABQ8SFR7_PERAM</name>
<comment type="cofactor">
    <cofactor evidence="8">
        <name>Zn(2+)</name>
        <dbReference type="ChEBI" id="CHEBI:29105"/>
    </cofactor>
    <text evidence="8">Binds 1 zinc ion per subunit.</text>
</comment>
<keyword evidence="4 8" id="KW-0479">Metal-binding</keyword>
<evidence type="ECO:0000259" key="9">
    <source>
        <dbReference type="Pfam" id="PF00432"/>
    </source>
</evidence>
<dbReference type="InterPro" id="IPR008930">
    <property type="entry name" value="Terpenoid_cyclase/PrenylTrfase"/>
</dbReference>
<evidence type="ECO:0000313" key="11">
    <source>
        <dbReference type="Proteomes" id="UP001148838"/>
    </source>
</evidence>
<dbReference type="InterPro" id="IPR026873">
    <property type="entry name" value="Ptb1"/>
</dbReference>
<gene>
    <name evidence="10" type="ORF">ANN_21442</name>
</gene>
<evidence type="ECO:0000256" key="6">
    <source>
        <dbReference type="ARBA" id="ARBA00022833"/>
    </source>
</evidence>
<comment type="function">
    <text evidence="8">Catalyzes the transfer of a geranylgeranyl moiety from geranylgeranyl diphosphate to both cysteines of proteins with the C-terminal sequence -XXCC, -XCXC and -CCXX.</text>
</comment>
<dbReference type="PANTHER" id="PTHR11774">
    <property type="entry name" value="GERANYLGERANYL TRANSFERASE TYPE BETA SUBUNIT"/>
    <property type="match status" value="1"/>
</dbReference>
<dbReference type="Proteomes" id="UP001148838">
    <property type="component" value="Unassembled WGS sequence"/>
</dbReference>
<dbReference type="EC" id="2.5.1.60" evidence="8"/>
<evidence type="ECO:0000256" key="2">
    <source>
        <dbReference type="ARBA" id="ARBA00022602"/>
    </source>
</evidence>
<dbReference type="InterPro" id="IPR045089">
    <property type="entry name" value="PGGT1B-like"/>
</dbReference>
<accession>A0ABQ8SFR7</accession>
<reference evidence="10 11" key="1">
    <citation type="journal article" date="2022" name="Allergy">
        <title>Genome assembly and annotation of Periplaneta americana reveal a comprehensive cockroach allergen profile.</title>
        <authorList>
            <person name="Wang L."/>
            <person name="Xiong Q."/>
            <person name="Saelim N."/>
            <person name="Wang L."/>
            <person name="Nong W."/>
            <person name="Wan A.T."/>
            <person name="Shi M."/>
            <person name="Liu X."/>
            <person name="Cao Q."/>
            <person name="Hui J.H.L."/>
            <person name="Sookrung N."/>
            <person name="Leung T.F."/>
            <person name="Tungtrongchitr A."/>
            <person name="Tsui S.K.W."/>
        </authorList>
    </citation>
    <scope>NUCLEOTIDE SEQUENCE [LARGE SCALE GENOMIC DNA]</scope>
    <source>
        <strain evidence="10">PWHHKU_190912</strain>
    </source>
</reference>
<proteinExistence type="inferred from homology"/>
<comment type="caution">
    <text evidence="10">The sequence shown here is derived from an EMBL/GenBank/DDBJ whole genome shotgun (WGS) entry which is preliminary data.</text>
</comment>
<evidence type="ECO:0000256" key="8">
    <source>
        <dbReference type="RuleBase" id="RU365076"/>
    </source>
</evidence>
<keyword evidence="2 8" id="KW-0637">Prenyltransferase</keyword>
<protein>
    <recommendedName>
        <fullName evidence="8">Geranylgeranyl transferase type-2 subunit beta</fullName>
        <ecNumber evidence="8">2.5.1.60</ecNumber>
    </recommendedName>
</protein>